<dbReference type="AlphaFoldDB" id="A0A250IMV2"/>
<dbReference type="InterPro" id="IPR017438">
    <property type="entry name" value="ATP-NAD_kinase_N"/>
</dbReference>
<dbReference type="SUPFAM" id="SSF111331">
    <property type="entry name" value="NAD kinase/diacylglycerol kinase-like"/>
    <property type="match status" value="1"/>
</dbReference>
<dbReference type="GO" id="GO:0016301">
    <property type="term" value="F:kinase activity"/>
    <property type="evidence" value="ECO:0007669"/>
    <property type="project" value="InterPro"/>
</dbReference>
<reference evidence="2 3" key="1">
    <citation type="submission" date="2017-06" db="EMBL/GenBank/DDBJ databases">
        <authorList>
            <person name="Kim H.J."/>
            <person name="Triplett B.A."/>
        </authorList>
    </citation>
    <scope>NUCLEOTIDE SEQUENCE [LARGE SCALE GENOMIC DNA]</scope>
    <source>
        <strain evidence="2 3">DSM 14713</strain>
    </source>
</reference>
<dbReference type="RefSeq" id="WP_095980720.1">
    <property type="nucleotide sequence ID" value="NZ_CP022163.1"/>
</dbReference>
<evidence type="ECO:0000313" key="3">
    <source>
        <dbReference type="Proteomes" id="UP000217289"/>
    </source>
</evidence>
<dbReference type="KEGG" id="mbd:MEBOL_006040"/>
<organism evidence="2 3">
    <name type="scientific">Melittangium boletus DSM 14713</name>
    <dbReference type="NCBI Taxonomy" id="1294270"/>
    <lineage>
        <taxon>Bacteria</taxon>
        <taxon>Pseudomonadati</taxon>
        <taxon>Myxococcota</taxon>
        <taxon>Myxococcia</taxon>
        <taxon>Myxococcales</taxon>
        <taxon>Cystobacterineae</taxon>
        <taxon>Archangiaceae</taxon>
        <taxon>Melittangium</taxon>
    </lineage>
</organism>
<evidence type="ECO:0000259" key="1">
    <source>
        <dbReference type="PROSITE" id="PS50146"/>
    </source>
</evidence>
<feature type="domain" description="DAGKc" evidence="1">
    <location>
        <begin position="20"/>
        <end position="161"/>
    </location>
</feature>
<protein>
    <recommendedName>
        <fullName evidence="1">DAGKc domain-containing protein</fullName>
    </recommendedName>
</protein>
<dbReference type="EMBL" id="CP022163">
    <property type="protein sequence ID" value="ATB32552.1"/>
    <property type="molecule type" value="Genomic_DNA"/>
</dbReference>
<dbReference type="Gene3D" id="3.40.50.10330">
    <property type="entry name" value="Probable inorganic polyphosphate/atp-NAD kinase, domain 1"/>
    <property type="match status" value="1"/>
</dbReference>
<sequence length="362" mass="39915">MLVQPLRSLDTRPSPSQLRAPGHKVAVLLNANARRVDAQVVKSLSHVVPEQDLFLSRSELDCRRIVNTVLERNYPVVFTGGGDGTFLGFVNEVYRQLETRRFAGKRAPRFGVLKLGTGNGLATYVNSGQGMSGHVRDVMWAREGKVPGHRRMDLLLVDGKRTPFAGLGVDGKLLNDYVWVKSNLGRGVFKQMLSGPGGYFSAVAFKTVPHYLANSTWVECEVTNGSASEAWRVGPDGMPVGEPIAPGKTLFKGSLMMAAAATMPFYGYGFRMFPFAGERRGMMQLRLGQLRAPSILANLPKLWAGRWFPEGLRDFYAREVHIRFATPMPFQVGGDAAGYREEVTLSVAPEPVELLDFQAPRQ</sequence>
<accession>A0A250IMV2</accession>
<evidence type="ECO:0000313" key="2">
    <source>
        <dbReference type="EMBL" id="ATB32552.1"/>
    </source>
</evidence>
<gene>
    <name evidence="2" type="ORF">MEBOL_006040</name>
</gene>
<dbReference type="OrthoDB" id="5504398at2"/>
<dbReference type="Pfam" id="PF00781">
    <property type="entry name" value="DAGK_cat"/>
    <property type="match status" value="1"/>
</dbReference>
<proteinExistence type="predicted"/>
<keyword evidence="3" id="KW-1185">Reference proteome</keyword>
<dbReference type="InterPro" id="IPR016064">
    <property type="entry name" value="NAD/diacylglycerol_kinase_sf"/>
</dbReference>
<dbReference type="Gene3D" id="2.60.200.40">
    <property type="match status" value="1"/>
</dbReference>
<dbReference type="InterPro" id="IPR001206">
    <property type="entry name" value="Diacylglycerol_kinase_cat_dom"/>
</dbReference>
<dbReference type="PROSITE" id="PS50146">
    <property type="entry name" value="DAGK"/>
    <property type="match status" value="1"/>
</dbReference>
<name>A0A250IMV2_9BACT</name>
<dbReference type="Proteomes" id="UP000217289">
    <property type="component" value="Chromosome"/>
</dbReference>